<feature type="compositionally biased region" description="Low complexity" evidence="1">
    <location>
        <begin position="32"/>
        <end position="59"/>
    </location>
</feature>
<dbReference type="AlphaFoldDB" id="A0A067ME12"/>
<feature type="transmembrane region" description="Helical" evidence="2">
    <location>
        <begin position="198"/>
        <end position="221"/>
    </location>
</feature>
<keyword evidence="2" id="KW-0812">Transmembrane</keyword>
<dbReference type="Proteomes" id="UP000027195">
    <property type="component" value="Unassembled WGS sequence"/>
</dbReference>
<dbReference type="STRING" id="930990.A0A067ME12"/>
<evidence type="ECO:0000313" key="4">
    <source>
        <dbReference type="Proteomes" id="UP000027195"/>
    </source>
</evidence>
<name>A0A067ME12_BOTB1</name>
<evidence type="ECO:0000256" key="2">
    <source>
        <dbReference type="SAM" id="Phobius"/>
    </source>
</evidence>
<organism evidence="3 4">
    <name type="scientific">Botryobasidium botryosum (strain FD-172 SS1)</name>
    <dbReference type="NCBI Taxonomy" id="930990"/>
    <lineage>
        <taxon>Eukaryota</taxon>
        <taxon>Fungi</taxon>
        <taxon>Dikarya</taxon>
        <taxon>Basidiomycota</taxon>
        <taxon>Agaricomycotina</taxon>
        <taxon>Agaricomycetes</taxon>
        <taxon>Cantharellales</taxon>
        <taxon>Botryobasidiaceae</taxon>
        <taxon>Botryobasidium</taxon>
    </lineage>
</organism>
<accession>A0A067ME12</accession>
<dbReference type="InParanoid" id="A0A067ME12"/>
<dbReference type="EMBL" id="KL198071">
    <property type="protein sequence ID" value="KDQ10132.1"/>
    <property type="molecule type" value="Genomic_DNA"/>
</dbReference>
<gene>
    <name evidence="3" type="ORF">BOTBODRAFT_502234</name>
</gene>
<feature type="region of interest" description="Disordered" evidence="1">
    <location>
        <begin position="1"/>
        <end position="80"/>
    </location>
</feature>
<dbReference type="HOGENOM" id="CLU_017508_0_0_1"/>
<feature type="transmembrane region" description="Helical" evidence="2">
    <location>
        <begin position="629"/>
        <end position="650"/>
    </location>
</feature>
<reference evidence="4" key="1">
    <citation type="journal article" date="2014" name="Proc. Natl. Acad. Sci. U.S.A.">
        <title>Extensive sampling of basidiomycete genomes demonstrates inadequacy of the white-rot/brown-rot paradigm for wood decay fungi.</title>
        <authorList>
            <person name="Riley R."/>
            <person name="Salamov A.A."/>
            <person name="Brown D.W."/>
            <person name="Nagy L.G."/>
            <person name="Floudas D."/>
            <person name="Held B.W."/>
            <person name="Levasseur A."/>
            <person name="Lombard V."/>
            <person name="Morin E."/>
            <person name="Otillar R."/>
            <person name="Lindquist E.A."/>
            <person name="Sun H."/>
            <person name="LaButti K.M."/>
            <person name="Schmutz J."/>
            <person name="Jabbour D."/>
            <person name="Luo H."/>
            <person name="Baker S.E."/>
            <person name="Pisabarro A.G."/>
            <person name="Walton J.D."/>
            <person name="Blanchette R.A."/>
            <person name="Henrissat B."/>
            <person name="Martin F."/>
            <person name="Cullen D."/>
            <person name="Hibbett D.S."/>
            <person name="Grigoriev I.V."/>
        </authorList>
    </citation>
    <scope>NUCLEOTIDE SEQUENCE [LARGE SCALE GENOMIC DNA]</scope>
    <source>
        <strain evidence="4">FD-172 SS1</strain>
    </source>
</reference>
<feature type="compositionally biased region" description="Polar residues" evidence="1">
    <location>
        <begin position="1"/>
        <end position="18"/>
    </location>
</feature>
<evidence type="ECO:0000256" key="1">
    <source>
        <dbReference type="SAM" id="MobiDB-lite"/>
    </source>
</evidence>
<sequence length="716" mass="76713">MSVYYNSLTPSQSSSYQDLSPGGGLPGGWPGNNGSLPRSPAYSRVPSTSSVDSSTQLRSNGNGLPTSFPEPATHPLSRENFEKPPRKMVVFHIILCCATGPAMYYTMRYAKGLSIDHIRAVVGALTGLLGLLLGFTLVSIGERSFEAATWATIVQESNRGGLSIKEFDDIATRGGPIAALHLLSKRLRGVRARTKSRYPWNVSIFVFLLLALLSACMSFLLARTVTITSYVASQRSQYRSVAVVGDLSPRDIQLGTSLVNTAFTDPFAYGWIVSSFAYTTQMMPIQFQFGPDTIYFNEAFSQQLLPNGVGPGTFTQSEANMTTATPVTVANTTKKVTDDPGLGQLLRWPRWGIRTTCQSLPSPAVNIIPTSPAGYTYVFVPRSLVDSLYTALKKPVSPHNGVYWNLTGVMKGNDQPPAGLDLSTIVMAYAFADNGLAYSSQYWVDDDGGSGSGWAYVETTLVRVDKAYAPKGVFPVSAALNGSTIGYDVAICLEVVEPWVLEVYNATGGVPYTTGIIGRGNTVLDGKPMTGVTSGLNSSAPGFVYNAAYTVARKEFADPSPQRYAPGPILVDFTGGSGAYGYTQLSPSHLASVIGAWDSARALPYLVGSAQVLAHAYEDIVLSIGSVHLIFLGAILAGTLVIGLAAAMFVPRLPMGVPRRDFGVFSSISIAHRALQKLDESQRSNSPLELNEIKERIGHVEIQYGATGPRIGSNTY</sequence>
<keyword evidence="4" id="KW-1185">Reference proteome</keyword>
<feature type="compositionally biased region" description="Gly residues" evidence="1">
    <location>
        <begin position="21"/>
        <end position="31"/>
    </location>
</feature>
<protein>
    <submittedName>
        <fullName evidence="3">Uncharacterized protein</fullName>
    </submittedName>
</protein>
<keyword evidence="2" id="KW-0472">Membrane</keyword>
<evidence type="ECO:0000313" key="3">
    <source>
        <dbReference type="EMBL" id="KDQ10132.1"/>
    </source>
</evidence>
<proteinExistence type="predicted"/>
<feature type="transmembrane region" description="Helical" evidence="2">
    <location>
        <begin position="88"/>
        <end position="106"/>
    </location>
</feature>
<dbReference type="OrthoDB" id="8191639at2759"/>
<keyword evidence="2" id="KW-1133">Transmembrane helix</keyword>
<feature type="transmembrane region" description="Helical" evidence="2">
    <location>
        <begin position="118"/>
        <end position="140"/>
    </location>
</feature>